<evidence type="ECO:0000313" key="3">
    <source>
        <dbReference type="Proteomes" id="UP001571476"/>
    </source>
</evidence>
<dbReference type="Proteomes" id="UP001571476">
    <property type="component" value="Unassembled WGS sequence"/>
</dbReference>
<feature type="region of interest" description="Disordered" evidence="1">
    <location>
        <begin position="1"/>
        <end position="68"/>
    </location>
</feature>
<protein>
    <submittedName>
        <fullName evidence="2">DUF2267 domain-containing protein</fullName>
    </submittedName>
</protein>
<name>A0ABV4SKN9_9ACTN</name>
<reference evidence="2 3" key="1">
    <citation type="submission" date="2024-08" db="EMBL/GenBank/DDBJ databases">
        <title>Genome sequence of Streptomyces aureus CACIA-1.46HGO.</title>
        <authorList>
            <person name="Evangelista-Martinez Z."/>
        </authorList>
    </citation>
    <scope>NUCLEOTIDE SEQUENCE [LARGE SCALE GENOMIC DNA]</scope>
    <source>
        <strain evidence="2 3">CACIA-1.46HGO</strain>
    </source>
</reference>
<evidence type="ECO:0000313" key="2">
    <source>
        <dbReference type="EMBL" id="MFA3839022.1"/>
    </source>
</evidence>
<proteinExistence type="predicted"/>
<feature type="compositionally biased region" description="Basic residues" evidence="1">
    <location>
        <begin position="1"/>
        <end position="10"/>
    </location>
</feature>
<accession>A0ABV4SKN9</accession>
<evidence type="ECO:0000256" key="1">
    <source>
        <dbReference type="SAM" id="MobiDB-lite"/>
    </source>
</evidence>
<sequence length="125" mass="13832">MSVRRSRKSAGRAGQRWPTLPAKTPLNEKGNHPPLLPLRESAAARPGVTSQQMVEKNPLRRRVSTRERAEDVTRTVLADLGRRLTGDERVDIVACLPIEAAVRMVGVPPWAVVWPAIRLALMPCV</sequence>
<keyword evidence="3" id="KW-1185">Reference proteome</keyword>
<organism evidence="2 3">
    <name type="scientific">Streptomyces aureus</name>
    <dbReference type="NCBI Taxonomy" id="193461"/>
    <lineage>
        <taxon>Bacteria</taxon>
        <taxon>Bacillati</taxon>
        <taxon>Actinomycetota</taxon>
        <taxon>Actinomycetes</taxon>
        <taxon>Kitasatosporales</taxon>
        <taxon>Streptomycetaceae</taxon>
        <taxon>Streptomyces</taxon>
    </lineage>
</organism>
<dbReference type="InterPro" id="IPR018727">
    <property type="entry name" value="DUF2267"/>
</dbReference>
<dbReference type="EMBL" id="JBGOSP010000011">
    <property type="protein sequence ID" value="MFA3839022.1"/>
    <property type="molecule type" value="Genomic_DNA"/>
</dbReference>
<dbReference type="RefSeq" id="WP_372563950.1">
    <property type="nucleotide sequence ID" value="NZ_JBGOSP010000011.1"/>
</dbReference>
<dbReference type="Pfam" id="PF10025">
    <property type="entry name" value="DUF2267"/>
    <property type="match status" value="1"/>
</dbReference>
<gene>
    <name evidence="2" type="ORF">ACEG43_23070</name>
</gene>
<comment type="caution">
    <text evidence="2">The sequence shown here is derived from an EMBL/GenBank/DDBJ whole genome shotgun (WGS) entry which is preliminary data.</text>
</comment>